<reference evidence="5 6" key="1">
    <citation type="journal article" date="2019" name="Plant Biotechnol. J.">
        <title>The red bayberry genome and genetic basis of sex determination.</title>
        <authorList>
            <person name="Jia H.M."/>
            <person name="Jia H.J."/>
            <person name="Cai Q.L."/>
            <person name="Wang Y."/>
            <person name="Zhao H.B."/>
            <person name="Yang W.F."/>
            <person name="Wang G.Y."/>
            <person name="Li Y.H."/>
            <person name="Zhan D.L."/>
            <person name="Shen Y.T."/>
            <person name="Niu Q.F."/>
            <person name="Chang L."/>
            <person name="Qiu J."/>
            <person name="Zhao L."/>
            <person name="Xie H.B."/>
            <person name="Fu W.Y."/>
            <person name="Jin J."/>
            <person name="Li X.W."/>
            <person name="Jiao Y."/>
            <person name="Zhou C.C."/>
            <person name="Tu T."/>
            <person name="Chai C.Y."/>
            <person name="Gao J.L."/>
            <person name="Fan L.J."/>
            <person name="van de Weg E."/>
            <person name="Wang J.Y."/>
            <person name="Gao Z.S."/>
        </authorList>
    </citation>
    <scope>NUCLEOTIDE SEQUENCE [LARGE SCALE GENOMIC DNA]</scope>
    <source>
        <tissue evidence="5">Leaves</tissue>
    </source>
</reference>
<keyword evidence="3" id="KW-0547">Nucleotide-binding</keyword>
<organism evidence="5 6">
    <name type="scientific">Morella rubra</name>
    <name type="common">Chinese bayberry</name>
    <dbReference type="NCBI Taxonomy" id="262757"/>
    <lineage>
        <taxon>Eukaryota</taxon>
        <taxon>Viridiplantae</taxon>
        <taxon>Streptophyta</taxon>
        <taxon>Embryophyta</taxon>
        <taxon>Tracheophyta</taxon>
        <taxon>Spermatophyta</taxon>
        <taxon>Magnoliopsida</taxon>
        <taxon>eudicotyledons</taxon>
        <taxon>Gunneridae</taxon>
        <taxon>Pentapetalae</taxon>
        <taxon>rosids</taxon>
        <taxon>fabids</taxon>
        <taxon>Fagales</taxon>
        <taxon>Myricaceae</taxon>
        <taxon>Morella</taxon>
    </lineage>
</organism>
<evidence type="ECO:0000313" key="5">
    <source>
        <dbReference type="EMBL" id="KAB1215778.1"/>
    </source>
</evidence>
<gene>
    <name evidence="5" type="ORF">CJ030_MR4G016897</name>
</gene>
<accession>A0A6A1VW58</accession>
<evidence type="ECO:0000256" key="1">
    <source>
        <dbReference type="ARBA" id="ARBA00012552"/>
    </source>
</evidence>
<comment type="catalytic activity">
    <reaction evidence="4">
        <text>ATP + H2O = ADP + phosphate + H(+)</text>
        <dbReference type="Rhea" id="RHEA:13065"/>
        <dbReference type="ChEBI" id="CHEBI:15377"/>
        <dbReference type="ChEBI" id="CHEBI:15378"/>
        <dbReference type="ChEBI" id="CHEBI:30616"/>
        <dbReference type="ChEBI" id="CHEBI:43474"/>
        <dbReference type="ChEBI" id="CHEBI:456216"/>
        <dbReference type="EC" id="3.6.4.13"/>
    </reaction>
</comment>
<dbReference type="GO" id="GO:0003723">
    <property type="term" value="F:RNA binding"/>
    <property type="evidence" value="ECO:0007669"/>
    <property type="project" value="TreeGrafter"/>
</dbReference>
<proteinExistence type="predicted"/>
<keyword evidence="3" id="KW-0347">Helicase</keyword>
<keyword evidence="6" id="KW-1185">Reference proteome</keyword>
<dbReference type="InterPro" id="IPR027417">
    <property type="entry name" value="P-loop_NTPase"/>
</dbReference>
<dbReference type="GO" id="GO:0016787">
    <property type="term" value="F:hydrolase activity"/>
    <property type="evidence" value="ECO:0007669"/>
    <property type="project" value="UniProtKB-KW"/>
</dbReference>
<dbReference type="EC" id="3.6.4.13" evidence="1"/>
<evidence type="ECO:0000313" key="6">
    <source>
        <dbReference type="Proteomes" id="UP000516437"/>
    </source>
</evidence>
<evidence type="ECO:0000256" key="3">
    <source>
        <dbReference type="ARBA" id="ARBA00022806"/>
    </source>
</evidence>
<keyword evidence="3" id="KW-0067">ATP-binding</keyword>
<protein>
    <recommendedName>
        <fullName evidence="1">RNA helicase</fullName>
        <ecNumber evidence="1">3.6.4.13</ecNumber>
    </recommendedName>
</protein>
<comment type="caution">
    <text evidence="5">The sequence shown here is derived from an EMBL/GenBank/DDBJ whole genome shotgun (WGS) entry which is preliminary data.</text>
</comment>
<sequence>MLTGQLVRAHLKTNSSDHGLTSEGVGETETSKDSEVVFYLRPISFAFYSRTALRERYTNTGKRAEFLAMASPTSACSSSYSSPFLPSKFSSLPVMSFRGKIVEKILENRVTLIVGETGSVGKSSICDSSVLARSCLVVGLCNETTCKERKRDCTRALTPTGSACSSSYSSPFLPSKFSSLPVMSFRGKIVEKILENRVTLIVGETGSGKSSQVPQFLLEEGIEPILCTQPRRFAVVAVAKMVAKARNCEVGGEVGYHIGHSKHSSARYLLVNNLLLQF</sequence>
<name>A0A6A1VW58_9ROSI</name>
<evidence type="ECO:0000256" key="2">
    <source>
        <dbReference type="ARBA" id="ARBA00022801"/>
    </source>
</evidence>
<dbReference type="PANTHER" id="PTHR18934:SF221">
    <property type="entry name" value="ATP-DEPENDENT RNA HELICASE DHX34-RELATED"/>
    <property type="match status" value="1"/>
</dbReference>
<dbReference type="GO" id="GO:0003724">
    <property type="term" value="F:RNA helicase activity"/>
    <property type="evidence" value="ECO:0007669"/>
    <property type="project" value="UniProtKB-EC"/>
</dbReference>
<dbReference type="AlphaFoldDB" id="A0A6A1VW58"/>
<keyword evidence="2" id="KW-0378">Hydrolase</keyword>
<dbReference type="OrthoDB" id="66977at2759"/>
<dbReference type="EMBL" id="RXIC02000022">
    <property type="protein sequence ID" value="KAB1215778.1"/>
    <property type="molecule type" value="Genomic_DNA"/>
</dbReference>
<dbReference type="PANTHER" id="PTHR18934">
    <property type="entry name" value="ATP-DEPENDENT RNA HELICASE"/>
    <property type="match status" value="1"/>
</dbReference>
<dbReference type="SUPFAM" id="SSF52540">
    <property type="entry name" value="P-loop containing nucleoside triphosphate hydrolases"/>
    <property type="match status" value="1"/>
</dbReference>
<dbReference type="Proteomes" id="UP000516437">
    <property type="component" value="Chromosome 4"/>
</dbReference>
<dbReference type="Gene3D" id="3.40.50.300">
    <property type="entry name" value="P-loop containing nucleotide triphosphate hydrolases"/>
    <property type="match status" value="2"/>
</dbReference>
<evidence type="ECO:0000256" key="4">
    <source>
        <dbReference type="ARBA" id="ARBA00047984"/>
    </source>
</evidence>